<dbReference type="SUPFAM" id="SSF53098">
    <property type="entry name" value="Ribonuclease H-like"/>
    <property type="match status" value="1"/>
</dbReference>
<keyword evidence="3" id="KW-1185">Reference proteome</keyword>
<dbReference type="InterPro" id="IPR053151">
    <property type="entry name" value="RNase_H-like"/>
</dbReference>
<protein>
    <recommendedName>
        <fullName evidence="1">RNase H type-1 domain-containing protein</fullName>
    </recommendedName>
</protein>
<dbReference type="PANTHER" id="PTHR47723:SF23">
    <property type="entry name" value="REVERSE TRANSCRIPTASE-LIKE PROTEIN"/>
    <property type="match status" value="1"/>
</dbReference>
<accession>A0AAD4ZWG2</accession>
<evidence type="ECO:0000313" key="3">
    <source>
        <dbReference type="Proteomes" id="UP001054821"/>
    </source>
</evidence>
<name>A0AAD4ZWG2_PRUDU</name>
<proteinExistence type="predicted"/>
<dbReference type="InterPro" id="IPR002156">
    <property type="entry name" value="RNaseH_domain"/>
</dbReference>
<dbReference type="InterPro" id="IPR044730">
    <property type="entry name" value="RNase_H-like_dom_plant"/>
</dbReference>
<dbReference type="CDD" id="cd06222">
    <property type="entry name" value="RNase_H_like"/>
    <property type="match status" value="1"/>
</dbReference>
<dbReference type="Gene3D" id="3.30.420.10">
    <property type="entry name" value="Ribonuclease H-like superfamily/Ribonuclease H"/>
    <property type="match status" value="1"/>
</dbReference>
<dbReference type="PANTHER" id="PTHR47723">
    <property type="entry name" value="OS05G0353850 PROTEIN"/>
    <property type="match status" value="1"/>
</dbReference>
<dbReference type="InterPro" id="IPR012337">
    <property type="entry name" value="RNaseH-like_sf"/>
</dbReference>
<dbReference type="AlphaFoldDB" id="A0AAD4ZWG2"/>
<evidence type="ECO:0000313" key="2">
    <source>
        <dbReference type="EMBL" id="KAI5355434.1"/>
    </source>
</evidence>
<dbReference type="Pfam" id="PF13456">
    <property type="entry name" value="RVT_3"/>
    <property type="match status" value="1"/>
</dbReference>
<sequence>MCGNLAAIGFVIRDWNGNVWLAGAKNSGHISINVTECLALRDGLAHAIHNGWRKVLAEGDSKLIIDCINNKVSIPWSIHLIVQDIRLLSSYCEAISFQHIFRKANFTADTLVNLGSRSFCL</sequence>
<feature type="domain" description="RNase H type-1" evidence="1">
    <location>
        <begin position="5"/>
        <end position="113"/>
    </location>
</feature>
<evidence type="ECO:0000259" key="1">
    <source>
        <dbReference type="Pfam" id="PF13456"/>
    </source>
</evidence>
<dbReference type="GO" id="GO:0004523">
    <property type="term" value="F:RNA-DNA hybrid ribonuclease activity"/>
    <property type="evidence" value="ECO:0007669"/>
    <property type="project" value="InterPro"/>
</dbReference>
<organism evidence="2 3">
    <name type="scientific">Prunus dulcis</name>
    <name type="common">Almond</name>
    <name type="synonym">Amygdalus dulcis</name>
    <dbReference type="NCBI Taxonomy" id="3755"/>
    <lineage>
        <taxon>Eukaryota</taxon>
        <taxon>Viridiplantae</taxon>
        <taxon>Streptophyta</taxon>
        <taxon>Embryophyta</taxon>
        <taxon>Tracheophyta</taxon>
        <taxon>Spermatophyta</taxon>
        <taxon>Magnoliopsida</taxon>
        <taxon>eudicotyledons</taxon>
        <taxon>Gunneridae</taxon>
        <taxon>Pentapetalae</taxon>
        <taxon>rosids</taxon>
        <taxon>fabids</taxon>
        <taxon>Rosales</taxon>
        <taxon>Rosaceae</taxon>
        <taxon>Amygdaloideae</taxon>
        <taxon>Amygdaleae</taxon>
        <taxon>Prunus</taxon>
    </lineage>
</organism>
<comment type="caution">
    <text evidence="2">The sequence shown here is derived from an EMBL/GenBank/DDBJ whole genome shotgun (WGS) entry which is preliminary data.</text>
</comment>
<dbReference type="GO" id="GO:0003676">
    <property type="term" value="F:nucleic acid binding"/>
    <property type="evidence" value="ECO:0007669"/>
    <property type="project" value="InterPro"/>
</dbReference>
<gene>
    <name evidence="2" type="ORF">L3X38_008329</name>
</gene>
<dbReference type="InterPro" id="IPR036397">
    <property type="entry name" value="RNaseH_sf"/>
</dbReference>
<reference evidence="2 3" key="1">
    <citation type="journal article" date="2022" name="G3 (Bethesda)">
        <title>Whole-genome sequence and methylome profiling of the almond [Prunus dulcis (Mill.) D.A. Webb] cultivar 'Nonpareil'.</title>
        <authorList>
            <person name="D'Amico-Willman K.M."/>
            <person name="Ouma W.Z."/>
            <person name="Meulia T."/>
            <person name="Sideli G.M."/>
            <person name="Gradziel T.M."/>
            <person name="Fresnedo-Ramirez J."/>
        </authorList>
    </citation>
    <scope>NUCLEOTIDE SEQUENCE [LARGE SCALE GENOMIC DNA]</scope>
    <source>
        <strain evidence="2">Clone GOH B32 T37-40</strain>
    </source>
</reference>
<dbReference type="EMBL" id="JAJFAZ020000001">
    <property type="protein sequence ID" value="KAI5355434.1"/>
    <property type="molecule type" value="Genomic_DNA"/>
</dbReference>
<dbReference type="Proteomes" id="UP001054821">
    <property type="component" value="Chromosome 1"/>
</dbReference>